<proteinExistence type="predicted"/>
<name>A0A382SYX2_9ZZZZ</name>
<accession>A0A382SYX2</accession>
<gene>
    <name evidence="1" type="ORF">METZ01_LOCUS368014</name>
</gene>
<dbReference type="EMBL" id="UINC01132693">
    <property type="protein sequence ID" value="SVD15160.1"/>
    <property type="molecule type" value="Genomic_DNA"/>
</dbReference>
<protein>
    <submittedName>
        <fullName evidence="1">Uncharacterized protein</fullName>
    </submittedName>
</protein>
<feature type="non-terminal residue" evidence="1">
    <location>
        <position position="306"/>
    </location>
</feature>
<reference evidence="1" key="1">
    <citation type="submission" date="2018-05" db="EMBL/GenBank/DDBJ databases">
        <authorList>
            <person name="Lanie J.A."/>
            <person name="Ng W.-L."/>
            <person name="Kazmierczak K.M."/>
            <person name="Andrzejewski T.M."/>
            <person name="Davidsen T.M."/>
            <person name="Wayne K.J."/>
            <person name="Tettelin H."/>
            <person name="Glass J.I."/>
            <person name="Rusch D."/>
            <person name="Podicherti R."/>
            <person name="Tsui H.-C.T."/>
            <person name="Winkler M.E."/>
        </authorList>
    </citation>
    <scope>NUCLEOTIDE SEQUENCE</scope>
</reference>
<organism evidence="1">
    <name type="scientific">marine metagenome</name>
    <dbReference type="NCBI Taxonomy" id="408172"/>
    <lineage>
        <taxon>unclassified sequences</taxon>
        <taxon>metagenomes</taxon>
        <taxon>ecological metagenomes</taxon>
    </lineage>
</organism>
<dbReference type="AlphaFoldDB" id="A0A382SYX2"/>
<feature type="non-terminal residue" evidence="1">
    <location>
        <position position="1"/>
    </location>
</feature>
<evidence type="ECO:0000313" key="1">
    <source>
        <dbReference type="EMBL" id="SVD15160.1"/>
    </source>
</evidence>
<sequence>FLDIITHDSDYFCTELRRLTPELRFALIKELNSPRRRVGETIDIDGETIKSLIHAFEDITDSLLDTENSFNHNPSTDVLANPQYGWQINHHEDNVPLTSRLHGLIGMATDLSHQKLEVEILTLLSIIDGEKYLFDPLDIESKKYNSLDVPKVPPKRPPAAVIRESANQISEKLAFETELLDERDEKDGELDDRDLSEIYYLWAAGISLCMKVGGALSLDNFSDFSIKYPHFPIVQLDKNSRPRLAFNAQTSLTTAKERWEGLGFDRLQDHLVKNILNTTYQTTSAVGQPKFMNNSLVRFWKKPSTD</sequence>